<reference evidence="3" key="1">
    <citation type="submission" date="2021-04" db="EMBL/GenBank/DDBJ databases">
        <title>Draft genome sequence of Xylanibacillus composti strain K13.</title>
        <authorList>
            <person name="Uke A."/>
            <person name="Chhe C."/>
            <person name="Baramee S."/>
            <person name="Kosugi A."/>
        </authorList>
    </citation>
    <scope>NUCLEOTIDE SEQUENCE</scope>
    <source>
        <strain evidence="3">K13</strain>
    </source>
</reference>
<dbReference type="PROSITE" id="PS51257">
    <property type="entry name" value="PROKAR_LIPOPROTEIN"/>
    <property type="match status" value="1"/>
</dbReference>
<feature type="chain" id="PRO_5035194550" description="Lipoprotein" evidence="2">
    <location>
        <begin position="27"/>
        <end position="149"/>
    </location>
</feature>
<organism evidence="3 4">
    <name type="scientific">Xylanibacillus composti</name>
    <dbReference type="NCBI Taxonomy" id="1572762"/>
    <lineage>
        <taxon>Bacteria</taxon>
        <taxon>Bacillati</taxon>
        <taxon>Bacillota</taxon>
        <taxon>Bacilli</taxon>
        <taxon>Bacillales</taxon>
        <taxon>Paenibacillaceae</taxon>
        <taxon>Xylanibacillus</taxon>
    </lineage>
</organism>
<feature type="compositionally biased region" description="Gly residues" evidence="1">
    <location>
        <begin position="64"/>
        <end position="84"/>
    </location>
</feature>
<name>A0A8J4H3Y8_9BACL</name>
<evidence type="ECO:0000313" key="3">
    <source>
        <dbReference type="EMBL" id="GIQ68103.1"/>
    </source>
</evidence>
<dbReference type="RefSeq" id="WP_213410720.1">
    <property type="nucleotide sequence ID" value="NZ_BOVK01000012.1"/>
</dbReference>
<dbReference type="EMBL" id="BOVK01000012">
    <property type="protein sequence ID" value="GIQ68103.1"/>
    <property type="molecule type" value="Genomic_DNA"/>
</dbReference>
<protein>
    <recommendedName>
        <fullName evidence="5">Lipoprotein</fullName>
    </recommendedName>
</protein>
<feature type="region of interest" description="Disordered" evidence="1">
    <location>
        <begin position="24"/>
        <end position="47"/>
    </location>
</feature>
<evidence type="ECO:0000256" key="1">
    <source>
        <dbReference type="SAM" id="MobiDB-lite"/>
    </source>
</evidence>
<keyword evidence="2" id="KW-0732">Signal</keyword>
<evidence type="ECO:0008006" key="5">
    <source>
        <dbReference type="Google" id="ProtNLM"/>
    </source>
</evidence>
<evidence type="ECO:0000256" key="2">
    <source>
        <dbReference type="SAM" id="SignalP"/>
    </source>
</evidence>
<proteinExistence type="predicted"/>
<comment type="caution">
    <text evidence="3">The sequence shown here is derived from an EMBL/GenBank/DDBJ whole genome shotgun (WGS) entry which is preliminary data.</text>
</comment>
<feature type="region of interest" description="Disordered" evidence="1">
    <location>
        <begin position="116"/>
        <end position="149"/>
    </location>
</feature>
<gene>
    <name evidence="3" type="ORF">XYCOK13_09270</name>
</gene>
<dbReference type="AlphaFoldDB" id="A0A8J4H3Y8"/>
<feature type="signal peptide" evidence="2">
    <location>
        <begin position="1"/>
        <end position="26"/>
    </location>
</feature>
<dbReference type="Proteomes" id="UP000677918">
    <property type="component" value="Unassembled WGS sequence"/>
</dbReference>
<keyword evidence="4" id="KW-1185">Reference proteome</keyword>
<feature type="region of interest" description="Disordered" evidence="1">
    <location>
        <begin position="63"/>
        <end position="86"/>
    </location>
</feature>
<evidence type="ECO:0000313" key="4">
    <source>
        <dbReference type="Proteomes" id="UP000677918"/>
    </source>
</evidence>
<accession>A0A8J4H3Y8</accession>
<sequence>MWKKVSGLLVVSLMATGLAACAGAGADDNNRVQRNDVNNVRPLDMDNDIRRNTRDMDMYMNGRNGTGAGTGTGTGTGAGTGMNGRNGTMTDMNGRGMNRGFNDNTMNMDNRAGRGMLDVDMNPLDPDNDDILPDRDDRMGMNRRGGMLD</sequence>
<feature type="compositionally biased region" description="Low complexity" evidence="1">
    <location>
        <begin position="116"/>
        <end position="125"/>
    </location>
</feature>